<evidence type="ECO:0000313" key="22">
    <source>
        <dbReference type="EMBL" id="ETX16717.1"/>
    </source>
</evidence>
<keyword evidence="7" id="KW-0808">Transferase</keyword>
<evidence type="ECO:0000256" key="8">
    <source>
        <dbReference type="ARBA" id="ARBA00022692"/>
    </source>
</evidence>
<dbReference type="GO" id="GO:0004713">
    <property type="term" value="F:protein tyrosine kinase activity"/>
    <property type="evidence" value="ECO:0007669"/>
    <property type="project" value="TreeGrafter"/>
</dbReference>
<feature type="compositionally biased region" description="Basic and acidic residues" evidence="17">
    <location>
        <begin position="565"/>
        <end position="576"/>
    </location>
</feature>
<evidence type="ECO:0000256" key="2">
    <source>
        <dbReference type="ARBA" id="ARBA00007316"/>
    </source>
</evidence>
<dbReference type="EMBL" id="JALZ01000001">
    <property type="protein sequence ID" value="ETX16717.1"/>
    <property type="molecule type" value="Genomic_DNA"/>
</dbReference>
<dbReference type="PATRIC" id="fig|1449350.3.peg.253"/>
<reference evidence="22 23" key="1">
    <citation type="submission" date="2014-01" db="EMBL/GenBank/DDBJ databases">
        <title>Roseivivax halodurans JCM 10272 Genome Sequencing.</title>
        <authorList>
            <person name="Lai Q."/>
            <person name="Li G."/>
            <person name="Shao Z."/>
        </authorList>
    </citation>
    <scope>NUCLEOTIDE SEQUENCE [LARGE SCALE GENOMIC DNA]</scope>
    <source>
        <strain evidence="22 23">JCM 10272</strain>
    </source>
</reference>
<evidence type="ECO:0000256" key="5">
    <source>
        <dbReference type="ARBA" id="ARBA00022475"/>
    </source>
</evidence>
<evidence type="ECO:0000256" key="9">
    <source>
        <dbReference type="ARBA" id="ARBA00022741"/>
    </source>
</evidence>
<evidence type="ECO:0000256" key="18">
    <source>
        <dbReference type="SAM" id="Phobius"/>
    </source>
</evidence>
<dbReference type="Gene3D" id="3.40.50.300">
    <property type="entry name" value="P-loop containing nucleotide triphosphate hydrolases"/>
    <property type="match status" value="1"/>
</dbReference>
<dbReference type="Pfam" id="PF13807">
    <property type="entry name" value="GNVR"/>
    <property type="match status" value="1"/>
</dbReference>
<dbReference type="EC" id="2.7.10.2" evidence="4"/>
<evidence type="ECO:0000259" key="19">
    <source>
        <dbReference type="Pfam" id="PF02706"/>
    </source>
</evidence>
<keyword evidence="8 18" id="KW-0812">Transmembrane</keyword>
<dbReference type="PANTHER" id="PTHR32309:SF13">
    <property type="entry name" value="FERRIC ENTEROBACTIN TRANSPORT PROTEIN FEPE"/>
    <property type="match status" value="1"/>
</dbReference>
<evidence type="ECO:0000259" key="21">
    <source>
        <dbReference type="Pfam" id="PF13807"/>
    </source>
</evidence>
<evidence type="ECO:0000256" key="3">
    <source>
        <dbReference type="ARBA" id="ARBA00008883"/>
    </source>
</evidence>
<feature type="coiled-coil region" evidence="16">
    <location>
        <begin position="178"/>
        <end position="205"/>
    </location>
</feature>
<dbReference type="InterPro" id="IPR003856">
    <property type="entry name" value="LPS_length_determ_N"/>
</dbReference>
<dbReference type="InterPro" id="IPR032807">
    <property type="entry name" value="GNVR"/>
</dbReference>
<keyword evidence="9" id="KW-0547">Nucleotide-binding</keyword>
<evidence type="ECO:0000256" key="16">
    <source>
        <dbReference type="SAM" id="Coils"/>
    </source>
</evidence>
<feature type="compositionally biased region" description="Basic residues" evidence="17">
    <location>
        <begin position="540"/>
        <end position="549"/>
    </location>
</feature>
<evidence type="ECO:0000256" key="17">
    <source>
        <dbReference type="SAM" id="MobiDB-lite"/>
    </source>
</evidence>
<feature type="transmembrane region" description="Helical" evidence="18">
    <location>
        <begin position="14"/>
        <end position="36"/>
    </location>
</feature>
<dbReference type="AlphaFoldDB" id="X7ELA5"/>
<evidence type="ECO:0000256" key="15">
    <source>
        <dbReference type="ARBA" id="ARBA00051245"/>
    </source>
</evidence>
<dbReference type="PANTHER" id="PTHR32309">
    <property type="entry name" value="TYROSINE-PROTEIN KINASE"/>
    <property type="match status" value="1"/>
</dbReference>
<feature type="domain" description="Tyrosine-protein kinase G-rich" evidence="21">
    <location>
        <begin position="227"/>
        <end position="300"/>
    </location>
</feature>
<feature type="region of interest" description="Disordered" evidence="17">
    <location>
        <begin position="534"/>
        <end position="576"/>
    </location>
</feature>
<dbReference type="CDD" id="cd05387">
    <property type="entry name" value="BY-kinase"/>
    <property type="match status" value="1"/>
</dbReference>
<name>X7ELA5_9RHOB</name>
<dbReference type="eggNOG" id="COG0489">
    <property type="taxonomic scope" value="Bacteria"/>
</dbReference>
<comment type="caution">
    <text evidence="22">The sequence shown here is derived from an EMBL/GenBank/DDBJ whole genome shotgun (WGS) entry which is preliminary data.</text>
</comment>
<dbReference type="InterPro" id="IPR005702">
    <property type="entry name" value="Wzc-like_C"/>
</dbReference>
<evidence type="ECO:0000259" key="20">
    <source>
        <dbReference type="Pfam" id="PF13614"/>
    </source>
</evidence>
<keyword evidence="12 18" id="KW-1133">Transmembrane helix</keyword>
<feature type="transmembrane region" description="Helical" evidence="18">
    <location>
        <begin position="279"/>
        <end position="298"/>
    </location>
</feature>
<dbReference type="eggNOG" id="COG3206">
    <property type="taxonomic scope" value="Bacteria"/>
</dbReference>
<keyword evidence="11" id="KW-0067">ATP-binding</keyword>
<keyword evidence="23" id="KW-1185">Reference proteome</keyword>
<feature type="domain" description="Polysaccharide chain length determinant N-terminal" evidence="19">
    <location>
        <begin position="1"/>
        <end position="92"/>
    </location>
</feature>
<dbReference type="Proteomes" id="UP000022447">
    <property type="component" value="Unassembled WGS sequence"/>
</dbReference>
<comment type="similarity">
    <text evidence="2">Belongs to the CpsD/CapB family.</text>
</comment>
<comment type="similarity">
    <text evidence="3">Belongs to the etk/wzc family.</text>
</comment>
<accession>X7ELA5</accession>
<evidence type="ECO:0000256" key="4">
    <source>
        <dbReference type="ARBA" id="ARBA00011903"/>
    </source>
</evidence>
<dbReference type="Pfam" id="PF02706">
    <property type="entry name" value="Wzz"/>
    <property type="match status" value="1"/>
</dbReference>
<protein>
    <recommendedName>
        <fullName evidence="4">non-specific protein-tyrosine kinase</fullName>
        <ecNumber evidence="4">2.7.10.2</ecNumber>
    </recommendedName>
</protein>
<keyword evidence="10" id="KW-0418">Kinase</keyword>
<evidence type="ECO:0000256" key="10">
    <source>
        <dbReference type="ARBA" id="ARBA00022777"/>
    </source>
</evidence>
<dbReference type="Pfam" id="PF13614">
    <property type="entry name" value="AAA_31"/>
    <property type="match status" value="1"/>
</dbReference>
<evidence type="ECO:0000256" key="14">
    <source>
        <dbReference type="ARBA" id="ARBA00023137"/>
    </source>
</evidence>
<feature type="domain" description="AAA" evidence="20">
    <location>
        <begin position="368"/>
        <end position="488"/>
    </location>
</feature>
<dbReference type="InterPro" id="IPR027417">
    <property type="entry name" value="P-loop_NTPase"/>
</dbReference>
<comment type="subcellular location">
    <subcellularLocation>
        <location evidence="1">Cell inner membrane</location>
        <topology evidence="1">Multi-pass membrane protein</topology>
    </subcellularLocation>
</comment>
<organism evidence="22 23">
    <name type="scientific">Roseivivax halodurans JCM 10272</name>
    <dbReference type="NCBI Taxonomy" id="1449350"/>
    <lineage>
        <taxon>Bacteria</taxon>
        <taxon>Pseudomonadati</taxon>
        <taxon>Pseudomonadota</taxon>
        <taxon>Alphaproteobacteria</taxon>
        <taxon>Rhodobacterales</taxon>
        <taxon>Roseobacteraceae</taxon>
        <taxon>Roseivivax</taxon>
    </lineage>
</organism>
<evidence type="ECO:0000256" key="6">
    <source>
        <dbReference type="ARBA" id="ARBA00022519"/>
    </source>
</evidence>
<evidence type="ECO:0000256" key="13">
    <source>
        <dbReference type="ARBA" id="ARBA00023136"/>
    </source>
</evidence>
<keyword evidence="6" id="KW-0997">Cell inner membrane</keyword>
<dbReference type="InterPro" id="IPR025669">
    <property type="entry name" value="AAA_dom"/>
</dbReference>
<comment type="catalytic activity">
    <reaction evidence="15">
        <text>L-tyrosyl-[protein] + ATP = O-phospho-L-tyrosyl-[protein] + ADP + H(+)</text>
        <dbReference type="Rhea" id="RHEA:10596"/>
        <dbReference type="Rhea" id="RHEA-COMP:10136"/>
        <dbReference type="Rhea" id="RHEA-COMP:20101"/>
        <dbReference type="ChEBI" id="CHEBI:15378"/>
        <dbReference type="ChEBI" id="CHEBI:30616"/>
        <dbReference type="ChEBI" id="CHEBI:46858"/>
        <dbReference type="ChEBI" id="CHEBI:61978"/>
        <dbReference type="ChEBI" id="CHEBI:456216"/>
        <dbReference type="EC" id="2.7.10.2"/>
    </reaction>
</comment>
<proteinExistence type="inferred from homology"/>
<evidence type="ECO:0000256" key="1">
    <source>
        <dbReference type="ARBA" id="ARBA00004429"/>
    </source>
</evidence>
<gene>
    <name evidence="22" type="ORF">OCH239_01250</name>
</gene>
<dbReference type="SUPFAM" id="SSF52540">
    <property type="entry name" value="P-loop containing nucleoside triphosphate hydrolases"/>
    <property type="match status" value="1"/>
</dbReference>
<evidence type="ECO:0000256" key="7">
    <source>
        <dbReference type="ARBA" id="ARBA00022679"/>
    </source>
</evidence>
<dbReference type="GO" id="GO:0005886">
    <property type="term" value="C:plasma membrane"/>
    <property type="evidence" value="ECO:0007669"/>
    <property type="project" value="UniProtKB-SubCell"/>
</dbReference>
<sequence length="576" mass="61603">MDIGALALMVWRNIGTLAAAVAVAVLLGAVYAFLIATPLYRTSASMVLDAGSSDVVSQSGVPAEARASEAILATKAALIRSRPVLGQVVDQLNLMDDPEFNENAAIHTEASDPEERANIAARDRPATVQALEEAVNLRNVPGTLIVDVAVTTRDPAKSQDIVNTLVDTYLEEQVAVRRADAQDVIERLSDRLSDLQAQLGETETRIEAFQFSGDPETRSAETVELERLAGEAEATREMSQFMLTRLKETAARQSLLRPDARVVSYATMPQNAVAPRKKLIVFFAALFGGMAGLAAVYLRDSLRGGLHSPRELEHAARTALFGVTPKVASSRLGPVRAALKGLQDPVYATAIEDIRTTLASRPGASGTQIIAVTSARAGEGKTVLASSLAASFGSGGRQVLLIDADMRSRGASVDLAPEAERGLVALCHGTERLAHAILHDAAYGFDFLPCEDAPSNAVDLLSSPELAEILAEARSRYDLVIVDMPSVLPAPDVRVMGHLVDVLVFLARHDKTPARAIDDALVVLERAGLAPSGTVMSQMPRRRLARRNPRVAGRALRRSSGPTRMPDKELHPRPAE</sequence>
<keyword evidence="13 18" id="KW-0472">Membrane</keyword>
<dbReference type="InterPro" id="IPR050445">
    <property type="entry name" value="Bact_polysacc_biosynth/exp"/>
</dbReference>
<keyword evidence="5" id="KW-1003">Cell membrane</keyword>
<evidence type="ECO:0000313" key="23">
    <source>
        <dbReference type="Proteomes" id="UP000022447"/>
    </source>
</evidence>
<evidence type="ECO:0000256" key="12">
    <source>
        <dbReference type="ARBA" id="ARBA00022989"/>
    </source>
</evidence>
<evidence type="ECO:0000256" key="11">
    <source>
        <dbReference type="ARBA" id="ARBA00022840"/>
    </source>
</evidence>
<dbReference type="STRING" id="1449350.OCH239_01250"/>
<keyword evidence="16" id="KW-0175">Coiled coil</keyword>
<keyword evidence="14" id="KW-0829">Tyrosine-protein kinase</keyword>